<keyword evidence="1" id="KW-1133">Transmembrane helix</keyword>
<evidence type="ECO:0000256" key="1">
    <source>
        <dbReference type="SAM" id="Phobius"/>
    </source>
</evidence>
<evidence type="ECO:0000313" key="3">
    <source>
        <dbReference type="Proteomes" id="UP000091820"/>
    </source>
</evidence>
<dbReference type="EnsemblMetazoa" id="GBRI034711-RA">
    <property type="protein sequence ID" value="GBRI034711-PA"/>
    <property type="gene ID" value="GBRI034711"/>
</dbReference>
<keyword evidence="1" id="KW-0812">Transmembrane</keyword>
<name>A0A1A9WW71_9MUSC</name>
<dbReference type="VEuPathDB" id="VectorBase:GBRI034711"/>
<reference evidence="3" key="1">
    <citation type="submission" date="2014-03" db="EMBL/GenBank/DDBJ databases">
        <authorList>
            <person name="Aksoy S."/>
            <person name="Warren W."/>
            <person name="Wilson R.K."/>
        </authorList>
    </citation>
    <scope>NUCLEOTIDE SEQUENCE [LARGE SCALE GENOMIC DNA]</scope>
    <source>
        <strain evidence="3">IAEA</strain>
    </source>
</reference>
<keyword evidence="1" id="KW-0472">Membrane</keyword>
<feature type="transmembrane region" description="Helical" evidence="1">
    <location>
        <begin position="6"/>
        <end position="28"/>
    </location>
</feature>
<sequence>MNMLDLPWATLVTLASGYISYFIANVGLKEHHKPIDIFFSTLIFSLLPTAIYHVTLWGGVNAYAATLPPVLLALPLGALWRKYGRKRLYAFLRKHNISWSDSTHSAWQQMFGLTDYRVTELFVVLKDGSGLLSRLPGRFEGLPNGPFTLGNNGDVILYVTHRSPASSDEWVEYGDVIHQDYGALATYIPADQIARIDIRRRAGKPSGSFSD</sequence>
<dbReference type="Proteomes" id="UP000091820">
    <property type="component" value="Unassembled WGS sequence"/>
</dbReference>
<evidence type="ECO:0000313" key="2">
    <source>
        <dbReference type="EnsemblMetazoa" id="GBRI034711-PA"/>
    </source>
</evidence>
<keyword evidence="3" id="KW-1185">Reference proteome</keyword>
<protein>
    <submittedName>
        <fullName evidence="2">Uncharacterized protein</fullName>
    </submittedName>
</protein>
<organism evidence="2 3">
    <name type="scientific">Glossina brevipalpis</name>
    <dbReference type="NCBI Taxonomy" id="37001"/>
    <lineage>
        <taxon>Eukaryota</taxon>
        <taxon>Metazoa</taxon>
        <taxon>Ecdysozoa</taxon>
        <taxon>Arthropoda</taxon>
        <taxon>Hexapoda</taxon>
        <taxon>Insecta</taxon>
        <taxon>Pterygota</taxon>
        <taxon>Neoptera</taxon>
        <taxon>Endopterygota</taxon>
        <taxon>Diptera</taxon>
        <taxon>Brachycera</taxon>
        <taxon>Muscomorpha</taxon>
        <taxon>Hippoboscoidea</taxon>
        <taxon>Glossinidae</taxon>
        <taxon>Glossina</taxon>
    </lineage>
</organism>
<dbReference type="AlphaFoldDB" id="A0A1A9WW71"/>
<proteinExistence type="predicted"/>
<feature type="transmembrane region" description="Helical" evidence="1">
    <location>
        <begin position="35"/>
        <end position="54"/>
    </location>
</feature>
<feature type="transmembrane region" description="Helical" evidence="1">
    <location>
        <begin position="60"/>
        <end position="80"/>
    </location>
</feature>
<accession>A0A1A9WW71</accession>
<reference evidence="2" key="2">
    <citation type="submission" date="2020-05" db="UniProtKB">
        <authorList>
            <consortium name="EnsemblMetazoa"/>
        </authorList>
    </citation>
    <scope>IDENTIFICATION</scope>
    <source>
        <strain evidence="2">IAEA</strain>
    </source>
</reference>